<dbReference type="Proteomes" id="UP001055879">
    <property type="component" value="Linkage Group LG17"/>
</dbReference>
<protein>
    <submittedName>
        <fullName evidence="1">Uncharacterized protein</fullName>
    </submittedName>
</protein>
<evidence type="ECO:0000313" key="2">
    <source>
        <dbReference type="Proteomes" id="UP001055879"/>
    </source>
</evidence>
<reference evidence="2" key="1">
    <citation type="journal article" date="2022" name="Mol. Ecol. Resour.">
        <title>The genomes of chicory, endive, great burdock and yacon provide insights into Asteraceae palaeo-polyploidization history and plant inulin production.</title>
        <authorList>
            <person name="Fan W."/>
            <person name="Wang S."/>
            <person name="Wang H."/>
            <person name="Wang A."/>
            <person name="Jiang F."/>
            <person name="Liu H."/>
            <person name="Zhao H."/>
            <person name="Xu D."/>
            <person name="Zhang Y."/>
        </authorList>
    </citation>
    <scope>NUCLEOTIDE SEQUENCE [LARGE SCALE GENOMIC DNA]</scope>
    <source>
        <strain evidence="2">cv. Niubang</strain>
    </source>
</reference>
<keyword evidence="2" id="KW-1185">Reference proteome</keyword>
<gene>
    <name evidence="1" type="ORF">L6452_42925</name>
</gene>
<sequence>MAFSSLGLPRDVFSKSKNEFKFQILNLSYSPISYSLTFSLTLILSSRYLPFTYASFRWYEEQSKLLISHGIRKTEAHENGPIILQEIR</sequence>
<reference evidence="1 2" key="2">
    <citation type="journal article" date="2022" name="Mol. Ecol. Resour.">
        <title>The genomes of chicory, endive, great burdock and yacon provide insights into Asteraceae paleo-polyploidization history and plant inulin production.</title>
        <authorList>
            <person name="Fan W."/>
            <person name="Wang S."/>
            <person name="Wang H."/>
            <person name="Wang A."/>
            <person name="Jiang F."/>
            <person name="Liu H."/>
            <person name="Zhao H."/>
            <person name="Xu D."/>
            <person name="Zhang Y."/>
        </authorList>
    </citation>
    <scope>NUCLEOTIDE SEQUENCE [LARGE SCALE GENOMIC DNA]</scope>
    <source>
        <strain evidence="2">cv. Niubang</strain>
    </source>
</reference>
<organism evidence="1 2">
    <name type="scientific">Arctium lappa</name>
    <name type="common">Greater burdock</name>
    <name type="synonym">Lappa major</name>
    <dbReference type="NCBI Taxonomy" id="4217"/>
    <lineage>
        <taxon>Eukaryota</taxon>
        <taxon>Viridiplantae</taxon>
        <taxon>Streptophyta</taxon>
        <taxon>Embryophyta</taxon>
        <taxon>Tracheophyta</taxon>
        <taxon>Spermatophyta</taxon>
        <taxon>Magnoliopsida</taxon>
        <taxon>eudicotyledons</taxon>
        <taxon>Gunneridae</taxon>
        <taxon>Pentapetalae</taxon>
        <taxon>asterids</taxon>
        <taxon>campanulids</taxon>
        <taxon>Asterales</taxon>
        <taxon>Asteraceae</taxon>
        <taxon>Carduoideae</taxon>
        <taxon>Cardueae</taxon>
        <taxon>Arctiinae</taxon>
        <taxon>Arctium</taxon>
    </lineage>
</organism>
<name>A0ACB8XJZ4_ARCLA</name>
<comment type="caution">
    <text evidence="1">The sequence shown here is derived from an EMBL/GenBank/DDBJ whole genome shotgun (WGS) entry which is preliminary data.</text>
</comment>
<dbReference type="EMBL" id="CM042063">
    <property type="protein sequence ID" value="KAI3667855.1"/>
    <property type="molecule type" value="Genomic_DNA"/>
</dbReference>
<accession>A0ACB8XJZ4</accession>
<evidence type="ECO:0000313" key="1">
    <source>
        <dbReference type="EMBL" id="KAI3667855.1"/>
    </source>
</evidence>
<proteinExistence type="predicted"/>